<dbReference type="PANTHER" id="PTHR42891:SF1">
    <property type="entry name" value="D-GLYCERO-BETA-D-MANNO-HEPTOSE-1,7-BISPHOSPHATE 7-PHOSPHATASE"/>
    <property type="match status" value="1"/>
</dbReference>
<organism evidence="1">
    <name type="scientific">mine drainage metagenome</name>
    <dbReference type="NCBI Taxonomy" id="410659"/>
    <lineage>
        <taxon>unclassified sequences</taxon>
        <taxon>metagenomes</taxon>
        <taxon>ecological metagenomes</taxon>
    </lineage>
</organism>
<dbReference type="Pfam" id="PF13242">
    <property type="entry name" value="Hydrolase_like"/>
    <property type="match status" value="1"/>
</dbReference>
<sequence>FVPEAHARLMELLEAEGAKISGIYYCPHLRPEEIPRPDGRTVLSLVMDCDCRKPAPGLLLRALSDFEGDPFQSAIIGDADRDIAAGRAAGCKEGYRILGENENPVALPGEETTFVRSFSEAVDLYLKRRPGS</sequence>
<accession>T1AHB5</accession>
<dbReference type="GO" id="GO:0016791">
    <property type="term" value="F:phosphatase activity"/>
    <property type="evidence" value="ECO:0007669"/>
    <property type="project" value="InterPro"/>
</dbReference>
<name>T1AHB5_9ZZZZ</name>
<reference evidence="1" key="1">
    <citation type="submission" date="2013-08" db="EMBL/GenBank/DDBJ databases">
        <authorList>
            <person name="Mendez C."/>
            <person name="Richter M."/>
            <person name="Ferrer M."/>
            <person name="Sanchez J."/>
        </authorList>
    </citation>
    <scope>NUCLEOTIDE SEQUENCE</scope>
</reference>
<dbReference type="PANTHER" id="PTHR42891">
    <property type="entry name" value="D-GLYCERO-BETA-D-MANNO-HEPTOSE-1,7-BISPHOSPHATE 7-PHOSPHATASE"/>
    <property type="match status" value="1"/>
</dbReference>
<proteinExistence type="predicted"/>
<dbReference type="EMBL" id="AUZX01011860">
    <property type="protein sequence ID" value="EQD41320.1"/>
    <property type="molecule type" value="Genomic_DNA"/>
</dbReference>
<protein>
    <submittedName>
        <fullName evidence="1">D,D-heptose 1,7-bisphosphate phosphatase</fullName>
    </submittedName>
</protein>
<reference evidence="1" key="2">
    <citation type="journal article" date="2014" name="ISME J.">
        <title>Microbial stratification in low pH oxic and suboxic macroscopic growths along an acid mine drainage.</title>
        <authorList>
            <person name="Mendez-Garcia C."/>
            <person name="Mesa V."/>
            <person name="Sprenger R.R."/>
            <person name="Richter M."/>
            <person name="Diez M.S."/>
            <person name="Solano J."/>
            <person name="Bargiela R."/>
            <person name="Golyshina O.V."/>
            <person name="Manteca A."/>
            <person name="Ramos J.L."/>
            <person name="Gallego J.R."/>
            <person name="Llorente I."/>
            <person name="Martins Dos Santos V.A."/>
            <person name="Jensen O.N."/>
            <person name="Pelaez A.I."/>
            <person name="Sanchez J."/>
            <person name="Ferrer M."/>
        </authorList>
    </citation>
    <scope>NUCLEOTIDE SEQUENCE</scope>
</reference>
<evidence type="ECO:0000313" key="1">
    <source>
        <dbReference type="EMBL" id="EQD41320.1"/>
    </source>
</evidence>
<comment type="caution">
    <text evidence="1">The sequence shown here is derived from an EMBL/GenBank/DDBJ whole genome shotgun (WGS) entry which is preliminary data.</text>
</comment>
<dbReference type="SUPFAM" id="SSF56784">
    <property type="entry name" value="HAD-like"/>
    <property type="match status" value="1"/>
</dbReference>
<dbReference type="AlphaFoldDB" id="T1AHB5"/>
<dbReference type="GO" id="GO:0005975">
    <property type="term" value="P:carbohydrate metabolic process"/>
    <property type="evidence" value="ECO:0007669"/>
    <property type="project" value="InterPro"/>
</dbReference>
<gene>
    <name evidence="1" type="ORF">B1A_16131</name>
</gene>
<feature type="non-terminal residue" evidence="1">
    <location>
        <position position="1"/>
    </location>
</feature>
<dbReference type="Gene3D" id="3.40.50.1000">
    <property type="entry name" value="HAD superfamily/HAD-like"/>
    <property type="match status" value="1"/>
</dbReference>
<dbReference type="InterPro" id="IPR023214">
    <property type="entry name" value="HAD_sf"/>
</dbReference>
<dbReference type="InterPro" id="IPR036412">
    <property type="entry name" value="HAD-like_sf"/>
</dbReference>
<dbReference type="InterPro" id="IPR004446">
    <property type="entry name" value="Heptose_bisP_phosphatase"/>
</dbReference>